<dbReference type="EMBL" id="GBHO01015834">
    <property type="protein sequence ID" value="JAG27770.1"/>
    <property type="molecule type" value="Transcribed_RNA"/>
</dbReference>
<gene>
    <name evidence="2" type="ORF">CM83_37182</name>
</gene>
<feature type="region of interest" description="Disordered" evidence="1">
    <location>
        <begin position="1"/>
        <end position="102"/>
    </location>
</feature>
<sequence>DDDDDDGVGDDGDDDTFANMNAEEQKKPGEQQNVERGREPNRDSDTRAHPSRVLSAHRQSKDARSGVLVQKCGHANNHSHHFSGSGLTRHYKKAVTGTATAI</sequence>
<name>A0A0A9YE47_LYGHE</name>
<dbReference type="AlphaFoldDB" id="A0A0A9YE47"/>
<feature type="compositionally biased region" description="Basic and acidic residues" evidence="1">
    <location>
        <begin position="23"/>
        <end position="48"/>
    </location>
</feature>
<reference evidence="2" key="1">
    <citation type="journal article" date="2014" name="PLoS ONE">
        <title>Transcriptome-Based Identification of ABC Transporters in the Western Tarnished Plant Bug Lygus hesperus.</title>
        <authorList>
            <person name="Hull J.J."/>
            <person name="Chaney K."/>
            <person name="Geib S.M."/>
            <person name="Fabrick J.A."/>
            <person name="Brent C.S."/>
            <person name="Walsh D."/>
            <person name="Lavine L.C."/>
        </authorList>
    </citation>
    <scope>NUCLEOTIDE SEQUENCE</scope>
</reference>
<organism evidence="2">
    <name type="scientific">Lygus hesperus</name>
    <name type="common">Western plant bug</name>
    <dbReference type="NCBI Taxonomy" id="30085"/>
    <lineage>
        <taxon>Eukaryota</taxon>
        <taxon>Metazoa</taxon>
        <taxon>Ecdysozoa</taxon>
        <taxon>Arthropoda</taxon>
        <taxon>Hexapoda</taxon>
        <taxon>Insecta</taxon>
        <taxon>Pterygota</taxon>
        <taxon>Neoptera</taxon>
        <taxon>Paraneoptera</taxon>
        <taxon>Hemiptera</taxon>
        <taxon>Heteroptera</taxon>
        <taxon>Panheteroptera</taxon>
        <taxon>Cimicomorpha</taxon>
        <taxon>Miridae</taxon>
        <taxon>Mirini</taxon>
        <taxon>Lygus</taxon>
    </lineage>
</organism>
<proteinExistence type="predicted"/>
<protein>
    <submittedName>
        <fullName evidence="2">Uncharacterized protein</fullName>
    </submittedName>
</protein>
<evidence type="ECO:0000256" key="1">
    <source>
        <dbReference type="SAM" id="MobiDB-lite"/>
    </source>
</evidence>
<reference evidence="2" key="2">
    <citation type="submission" date="2014-07" db="EMBL/GenBank/DDBJ databases">
        <authorList>
            <person name="Hull J."/>
        </authorList>
    </citation>
    <scope>NUCLEOTIDE SEQUENCE</scope>
</reference>
<evidence type="ECO:0000313" key="2">
    <source>
        <dbReference type="EMBL" id="JAG27770.1"/>
    </source>
</evidence>
<feature type="compositionally biased region" description="Acidic residues" evidence="1">
    <location>
        <begin position="1"/>
        <end position="16"/>
    </location>
</feature>
<feature type="non-terminal residue" evidence="2">
    <location>
        <position position="1"/>
    </location>
</feature>
<accession>A0A0A9YE47</accession>